<dbReference type="AlphaFoldDB" id="A0A1H8RVK8"/>
<reference evidence="2" key="1">
    <citation type="submission" date="2016-10" db="EMBL/GenBank/DDBJ databases">
        <authorList>
            <person name="Varghese N."/>
            <person name="Submissions S."/>
        </authorList>
    </citation>
    <scope>NUCLEOTIDE SEQUENCE [LARGE SCALE GENOMIC DNA]</scope>
    <source>
        <strain evidence="2">IBRC-M 10043</strain>
    </source>
</reference>
<organism evidence="1 2">
    <name type="scientific">Halorientalis persicus</name>
    <dbReference type="NCBI Taxonomy" id="1367881"/>
    <lineage>
        <taxon>Archaea</taxon>
        <taxon>Methanobacteriati</taxon>
        <taxon>Methanobacteriota</taxon>
        <taxon>Stenosarchaea group</taxon>
        <taxon>Halobacteria</taxon>
        <taxon>Halobacteriales</taxon>
        <taxon>Haloarculaceae</taxon>
        <taxon>Halorientalis</taxon>
    </lineage>
</organism>
<evidence type="ECO:0000313" key="2">
    <source>
        <dbReference type="Proteomes" id="UP000198775"/>
    </source>
</evidence>
<protein>
    <submittedName>
        <fullName evidence="1">Uncharacterized protein</fullName>
    </submittedName>
</protein>
<name>A0A1H8RVK8_9EURY</name>
<keyword evidence="2" id="KW-1185">Reference proteome</keyword>
<dbReference type="Proteomes" id="UP000198775">
    <property type="component" value="Unassembled WGS sequence"/>
</dbReference>
<dbReference type="EMBL" id="FOCX01000017">
    <property type="protein sequence ID" value="SEO70337.1"/>
    <property type="molecule type" value="Genomic_DNA"/>
</dbReference>
<gene>
    <name evidence="1" type="ORF">SAMN05216388_101749</name>
</gene>
<sequence length="85" mass="9344">MSTSKPTLRDELAEYNDHLDDCLRSRFSMSLKTFKTIKATTQLVGAAAGIYAMTLQADPLAVLTLVTVMVSGPEVLELLINQEQQ</sequence>
<dbReference type="RefSeq" id="WP_092662049.1">
    <property type="nucleotide sequence ID" value="NZ_FOCX01000017.1"/>
</dbReference>
<dbReference type="OrthoDB" id="199374at2157"/>
<proteinExistence type="predicted"/>
<accession>A0A1H8RVK8</accession>
<evidence type="ECO:0000313" key="1">
    <source>
        <dbReference type="EMBL" id="SEO70337.1"/>
    </source>
</evidence>